<accession>A0AAE4ATV2</accession>
<keyword evidence="3" id="KW-1185">Reference proteome</keyword>
<dbReference type="Gene3D" id="3.40.50.1820">
    <property type="entry name" value="alpha/beta hydrolase"/>
    <property type="match status" value="1"/>
</dbReference>
<evidence type="ECO:0000313" key="3">
    <source>
        <dbReference type="Proteomes" id="UP001229244"/>
    </source>
</evidence>
<name>A0AAE4ATV2_9HYPH</name>
<dbReference type="EMBL" id="JAUSUL010000003">
    <property type="protein sequence ID" value="MDQ0316605.1"/>
    <property type="molecule type" value="Genomic_DNA"/>
</dbReference>
<dbReference type="InterPro" id="IPR000073">
    <property type="entry name" value="AB_hydrolase_1"/>
</dbReference>
<gene>
    <name evidence="2" type="ORF">J2S73_003081</name>
</gene>
<sequence length="335" mass="36306">MIFAAVAVAVFLGTGWIYEGNAERTHRHIHFFGPDGVIYKARERVLERGSNRLVVLVHGFGASPMTMMPIFDAFADGTDADLWAPLLDYHGRTLQRFAAFDADAIRDDLAARMSERMDGYDEVVVIAHSFGGAMAADLVASGGIPERATVLLLAPAVDIIANTRTTALELQAFRLWSAYCDIWEIGCKVPSPKGIDADGVEDVYAQTIFFYIVPNAVLQLFDYADAIAAKVAGISRPVDIVMARDDGEVDFEATKALCERLAACRLYAFETGGHAPMFGATRETLNSLLLRLADDPGAGCDGLDCRVVAPADATGAIRPDARRHAASIQEIPTWH</sequence>
<dbReference type="RefSeq" id="WP_306886491.1">
    <property type="nucleotide sequence ID" value="NZ_JAUSUL010000003.1"/>
</dbReference>
<organism evidence="2 3">
    <name type="scientific">Amorphus orientalis</name>
    <dbReference type="NCBI Taxonomy" id="649198"/>
    <lineage>
        <taxon>Bacteria</taxon>
        <taxon>Pseudomonadati</taxon>
        <taxon>Pseudomonadota</taxon>
        <taxon>Alphaproteobacteria</taxon>
        <taxon>Hyphomicrobiales</taxon>
        <taxon>Amorphaceae</taxon>
        <taxon>Amorphus</taxon>
    </lineage>
</organism>
<comment type="caution">
    <text evidence="2">The sequence shown here is derived from an EMBL/GenBank/DDBJ whole genome shotgun (WGS) entry which is preliminary data.</text>
</comment>
<feature type="domain" description="AB hydrolase-1" evidence="1">
    <location>
        <begin position="54"/>
        <end position="278"/>
    </location>
</feature>
<proteinExistence type="predicted"/>
<dbReference type="Pfam" id="PF12697">
    <property type="entry name" value="Abhydrolase_6"/>
    <property type="match status" value="1"/>
</dbReference>
<dbReference type="AlphaFoldDB" id="A0AAE4ATV2"/>
<dbReference type="Proteomes" id="UP001229244">
    <property type="component" value="Unassembled WGS sequence"/>
</dbReference>
<dbReference type="SUPFAM" id="SSF53474">
    <property type="entry name" value="alpha/beta-Hydrolases"/>
    <property type="match status" value="1"/>
</dbReference>
<reference evidence="2" key="1">
    <citation type="submission" date="2023-07" db="EMBL/GenBank/DDBJ databases">
        <title>Genomic Encyclopedia of Type Strains, Phase IV (KMG-IV): sequencing the most valuable type-strain genomes for metagenomic binning, comparative biology and taxonomic classification.</title>
        <authorList>
            <person name="Goeker M."/>
        </authorList>
    </citation>
    <scope>NUCLEOTIDE SEQUENCE</scope>
    <source>
        <strain evidence="2">DSM 21202</strain>
    </source>
</reference>
<evidence type="ECO:0000259" key="1">
    <source>
        <dbReference type="Pfam" id="PF12697"/>
    </source>
</evidence>
<evidence type="ECO:0000313" key="2">
    <source>
        <dbReference type="EMBL" id="MDQ0316605.1"/>
    </source>
</evidence>
<dbReference type="InterPro" id="IPR029058">
    <property type="entry name" value="AB_hydrolase_fold"/>
</dbReference>
<protein>
    <submittedName>
        <fullName evidence="2">Pimeloyl-ACP methyl ester carboxylesterase</fullName>
    </submittedName>
</protein>